<feature type="domain" description="Bacterial repeat" evidence="3">
    <location>
        <begin position="408"/>
        <end position="472"/>
    </location>
</feature>
<dbReference type="Gene3D" id="2.60.40.1080">
    <property type="match status" value="1"/>
</dbReference>
<evidence type="ECO:0000259" key="3">
    <source>
        <dbReference type="Pfam" id="PF18998"/>
    </source>
</evidence>
<dbReference type="Pfam" id="PF18998">
    <property type="entry name" value="Flg_new_2"/>
    <property type="match status" value="4"/>
</dbReference>
<dbReference type="InterPro" id="IPR044060">
    <property type="entry name" value="Bacterial_rp_domain"/>
</dbReference>
<sequence length="570" mass="61756">MKRAIRIFLAFSLLMMLVQGCVLKVVKLNIQTDSLQIAVGESILIAYTVDPADSKVSFSTNNDSIATVSSEGLVTAVAQGTTSITVEATRDGFKKARGTVNVTVLPAPLYVITFNVHDIQGAVQGASIVFNSQAKMTDADGKAVFSDVPPGNKTYTVSKEGYHDITGDINVDSNKQVDITLSKKSYLLTTNTIGQGTIVKSPDKTSYLHGEVVQLTAVPDDGWSFTGWNGAIVGNANPVNITMNSDRSVTAIFSIMKLTVTASSNPAAGGSVKGTGVFDYGEVVTLIATPNEGYEFVNWTEDGAQVSLDPEYSFILTTDRSLVANFAVKTYELGVNVLGNGSVQKSPDLDKYLHGEIVELAAEPAQGWSFDSWSGDLEGSQNPASITMNANKEVTATFRANQYTVNVFSSPEEGGLVTGGGSFTFGEEIVVTALANDCYMFIGWYEDGLLVSEENEFCFVVERDIELEARFVNAVKSKEFKFILENLFLGRKYEVTMKLDLRITKVRFIYPNIDPDIQTPIPGEVVPDGNGDVYINSFWTNTEAESILILCYSGDKLVSQCVESLLKDLK</sequence>
<feature type="domain" description="Bacterial repeat" evidence="3">
    <location>
        <begin position="331"/>
        <end position="402"/>
    </location>
</feature>
<feature type="domain" description="Bacterial repeat" evidence="3">
    <location>
        <begin position="186"/>
        <end position="254"/>
    </location>
</feature>
<keyword evidence="5" id="KW-1185">Reference proteome</keyword>
<dbReference type="InterPro" id="IPR013229">
    <property type="entry name" value="PEGA"/>
</dbReference>
<dbReference type="PROSITE" id="PS51257">
    <property type="entry name" value="PROKAR_LIPOPROTEIN"/>
    <property type="match status" value="1"/>
</dbReference>
<dbReference type="Pfam" id="PF02368">
    <property type="entry name" value="Big_2"/>
    <property type="match status" value="1"/>
</dbReference>
<proteinExistence type="predicted"/>
<accession>A0A7Z7LG55</accession>
<dbReference type="SUPFAM" id="SSF49373">
    <property type="entry name" value="Invasin/intimin cell-adhesion fragments"/>
    <property type="match status" value="1"/>
</dbReference>
<reference evidence="4 5" key="1">
    <citation type="submission" date="2017-01" db="EMBL/GenBank/DDBJ databases">
        <authorList>
            <person name="Erauso G."/>
        </authorList>
    </citation>
    <scope>NUCLEOTIDE SEQUENCE [LARGE SCALE GENOMIC DNA]</scope>
    <source>
        <strain evidence="4">MESINF1</strain>
    </source>
</reference>
<dbReference type="SUPFAM" id="SSF49464">
    <property type="entry name" value="Carboxypeptidase regulatory domain-like"/>
    <property type="match status" value="1"/>
</dbReference>
<evidence type="ECO:0000313" key="5">
    <source>
        <dbReference type="Proteomes" id="UP000250796"/>
    </source>
</evidence>
<organism evidence="4 5">
    <name type="scientific">Mesotoga infera</name>
    <dbReference type="NCBI Taxonomy" id="1236046"/>
    <lineage>
        <taxon>Bacteria</taxon>
        <taxon>Thermotogati</taxon>
        <taxon>Thermotogota</taxon>
        <taxon>Thermotogae</taxon>
        <taxon>Kosmotogales</taxon>
        <taxon>Kosmotogaceae</taxon>
        <taxon>Mesotoga</taxon>
    </lineage>
</organism>
<feature type="domain" description="BIG2" evidence="1">
    <location>
        <begin position="30"/>
        <end position="100"/>
    </location>
</feature>
<dbReference type="RefSeq" id="WP_169699478.1">
    <property type="nucleotide sequence ID" value="NZ_LS974202.1"/>
</dbReference>
<name>A0A7Z7LG55_9BACT</name>
<dbReference type="Pfam" id="PF08308">
    <property type="entry name" value="PEGA"/>
    <property type="match status" value="1"/>
</dbReference>
<evidence type="ECO:0000259" key="2">
    <source>
        <dbReference type="Pfam" id="PF08308"/>
    </source>
</evidence>
<feature type="domain" description="PEGA" evidence="2">
    <location>
        <begin position="146"/>
        <end position="181"/>
    </location>
</feature>
<dbReference type="EMBL" id="LS974202">
    <property type="protein sequence ID" value="SSC13316.1"/>
    <property type="molecule type" value="Genomic_DNA"/>
</dbReference>
<gene>
    <name evidence="4" type="ORF">MESINF_1872</name>
</gene>
<dbReference type="Gene3D" id="2.60.40.1120">
    <property type="entry name" value="Carboxypeptidase-like, regulatory domain"/>
    <property type="match status" value="1"/>
</dbReference>
<protein>
    <submittedName>
        <fullName evidence="4">Cell wall/surface repeat protein (Modular protein)</fullName>
    </submittedName>
</protein>
<dbReference type="Proteomes" id="UP000250796">
    <property type="component" value="Chromosome MESINF"/>
</dbReference>
<evidence type="ECO:0000313" key="4">
    <source>
        <dbReference type="EMBL" id="SSC13316.1"/>
    </source>
</evidence>
<dbReference type="InterPro" id="IPR008969">
    <property type="entry name" value="CarboxyPept-like_regulatory"/>
</dbReference>
<feature type="domain" description="Bacterial repeat" evidence="3">
    <location>
        <begin position="261"/>
        <end position="328"/>
    </location>
</feature>
<dbReference type="KEGG" id="minf:MESINF_1872"/>
<dbReference type="AlphaFoldDB" id="A0A7Z7LG55"/>
<dbReference type="InterPro" id="IPR008964">
    <property type="entry name" value="Invasin/intimin_cell_adhesion"/>
</dbReference>
<dbReference type="InterPro" id="IPR003343">
    <property type="entry name" value="Big_2"/>
</dbReference>
<evidence type="ECO:0000259" key="1">
    <source>
        <dbReference type="Pfam" id="PF02368"/>
    </source>
</evidence>